<comment type="caution">
    <text evidence="2">The sequence shown here is derived from an EMBL/GenBank/DDBJ whole genome shotgun (WGS) entry which is preliminary data.</text>
</comment>
<evidence type="ECO:0000256" key="1">
    <source>
        <dbReference type="SAM" id="Phobius"/>
    </source>
</evidence>
<feature type="transmembrane region" description="Helical" evidence="1">
    <location>
        <begin position="118"/>
        <end position="139"/>
    </location>
</feature>
<dbReference type="RefSeq" id="WP_007309310.1">
    <property type="nucleotide sequence ID" value="NZ_AESD01000120.1"/>
</dbReference>
<dbReference type="PATRIC" id="fig|423471.3.peg.672"/>
<sequence>MNIAGLKHQINRLGKIYKQDKYTIFLIFLCWLFSAFSGFTFAFGAYICSLIFELYAENQLGGWLAIAFLITWVIIVLWKGLINAIKFAVISFLVILGIGGILTIIGAVTYAITLIFSISGMLMVTVSITITLIGLLGVAFSLVGSVLGVIALTIIWTVSFLISGVVAWVFSWSLTVVFAGIFVGGGVFINQFSLVGLVIFLILSIYLSFKIILNHQRETYLIKIAQKIANIGNRRF</sequence>
<evidence type="ECO:0000313" key="2">
    <source>
        <dbReference type="EMBL" id="EHJ14612.1"/>
    </source>
</evidence>
<evidence type="ECO:0000313" key="3">
    <source>
        <dbReference type="Proteomes" id="UP000003477"/>
    </source>
</evidence>
<gene>
    <name evidence="2" type="ORF">CWATWH0003_0735</name>
</gene>
<proteinExistence type="predicted"/>
<feature type="transmembrane region" description="Helical" evidence="1">
    <location>
        <begin position="60"/>
        <end position="78"/>
    </location>
</feature>
<accession>G5IZP4</accession>
<dbReference type="AlphaFoldDB" id="G5IZP4"/>
<protein>
    <submittedName>
        <fullName evidence="2">Uncharacterized protein</fullName>
    </submittedName>
</protein>
<organism evidence="2 3">
    <name type="scientific">Crocosphaera watsonii WH 0003</name>
    <dbReference type="NCBI Taxonomy" id="423471"/>
    <lineage>
        <taxon>Bacteria</taxon>
        <taxon>Bacillati</taxon>
        <taxon>Cyanobacteriota</taxon>
        <taxon>Cyanophyceae</taxon>
        <taxon>Oscillatoriophycideae</taxon>
        <taxon>Chroococcales</taxon>
        <taxon>Aphanothecaceae</taxon>
        <taxon>Crocosphaera</taxon>
    </lineage>
</organism>
<reference evidence="2 3" key="1">
    <citation type="journal article" date="2011" name="Front. Microbiol.">
        <title>Two Strains of Crocosphaera watsonii with Highly Conserved Genomes are Distinguished by Strain-Specific Features.</title>
        <authorList>
            <person name="Bench S.R."/>
            <person name="Ilikchyan I.N."/>
            <person name="Tripp H.J."/>
            <person name="Zehr J.P."/>
        </authorList>
    </citation>
    <scope>NUCLEOTIDE SEQUENCE [LARGE SCALE GENOMIC DNA]</scope>
    <source>
        <strain evidence="2 3">WH 0003</strain>
    </source>
</reference>
<keyword evidence="1" id="KW-1133">Transmembrane helix</keyword>
<feature type="transmembrane region" description="Helical" evidence="1">
    <location>
        <begin position="176"/>
        <end position="209"/>
    </location>
</feature>
<keyword evidence="1" id="KW-0472">Membrane</keyword>
<dbReference type="Proteomes" id="UP000003477">
    <property type="component" value="Unassembled WGS sequence"/>
</dbReference>
<feature type="transmembrane region" description="Helical" evidence="1">
    <location>
        <begin position="21"/>
        <end position="54"/>
    </location>
</feature>
<dbReference type="GeneID" id="88764630"/>
<dbReference type="EMBL" id="AESD01000120">
    <property type="protein sequence ID" value="EHJ14612.1"/>
    <property type="molecule type" value="Genomic_DNA"/>
</dbReference>
<feature type="transmembrane region" description="Helical" evidence="1">
    <location>
        <begin position="146"/>
        <end position="170"/>
    </location>
</feature>
<name>G5IZP4_CROWT</name>
<feature type="transmembrane region" description="Helical" evidence="1">
    <location>
        <begin position="90"/>
        <end position="112"/>
    </location>
</feature>
<keyword evidence="1" id="KW-0812">Transmembrane</keyword>